<accession>A0A9X3A730</accession>
<dbReference type="GO" id="GO:0003677">
    <property type="term" value="F:DNA binding"/>
    <property type="evidence" value="ECO:0007669"/>
    <property type="project" value="InterPro"/>
</dbReference>
<keyword evidence="1" id="KW-1133">Transmembrane helix</keyword>
<feature type="domain" description="HTH luxR-type" evidence="2">
    <location>
        <begin position="87"/>
        <end position="144"/>
    </location>
</feature>
<feature type="transmembrane region" description="Helical" evidence="1">
    <location>
        <begin position="9"/>
        <end position="27"/>
    </location>
</feature>
<keyword evidence="4" id="KW-1185">Reference proteome</keyword>
<feature type="transmembrane region" description="Helical" evidence="1">
    <location>
        <begin position="39"/>
        <end position="59"/>
    </location>
</feature>
<dbReference type="EMBL" id="JAOAMV010000001">
    <property type="protein sequence ID" value="MCT2557926.1"/>
    <property type="molecule type" value="Genomic_DNA"/>
</dbReference>
<dbReference type="RefSeq" id="WP_259960675.1">
    <property type="nucleotide sequence ID" value="NZ_JAOAMV010000001.1"/>
</dbReference>
<evidence type="ECO:0000256" key="1">
    <source>
        <dbReference type="SAM" id="Phobius"/>
    </source>
</evidence>
<dbReference type="InterPro" id="IPR000792">
    <property type="entry name" value="Tscrpt_reg_LuxR_C"/>
</dbReference>
<protein>
    <submittedName>
        <fullName evidence="3">Helix-turn-helix transcriptional regulator</fullName>
    </submittedName>
</protein>
<sequence length="161" mass="16884">MSGRGRQEIAAFAVLALQALAAAYFIYDGAAEGYAPVDIIVGLALLAGIAWAAMTLRTLHAEAHRRDRALAAARGALSAIMRDRFAEWNLSAAETEVALFALKGCPIAEIARLRGAAQGTVRSQLSQVYAKAGVGGQSGLMALFLDDLIEPIAAERSRATA</sequence>
<comment type="caution">
    <text evidence="3">The sequence shown here is derived from an EMBL/GenBank/DDBJ whole genome shotgun (WGS) entry which is preliminary data.</text>
</comment>
<keyword evidence="1" id="KW-0812">Transmembrane</keyword>
<dbReference type="AlphaFoldDB" id="A0A9X3A730"/>
<dbReference type="InterPro" id="IPR036388">
    <property type="entry name" value="WH-like_DNA-bd_sf"/>
</dbReference>
<gene>
    <name evidence="3" type="ORF">N0B51_02905</name>
</gene>
<keyword evidence="1" id="KW-0472">Membrane</keyword>
<dbReference type="Gene3D" id="1.10.10.10">
    <property type="entry name" value="Winged helix-like DNA-binding domain superfamily/Winged helix DNA-binding domain"/>
    <property type="match status" value="1"/>
</dbReference>
<evidence type="ECO:0000313" key="4">
    <source>
        <dbReference type="Proteomes" id="UP001142648"/>
    </source>
</evidence>
<proteinExistence type="predicted"/>
<dbReference type="SUPFAM" id="SSF46894">
    <property type="entry name" value="C-terminal effector domain of the bipartite response regulators"/>
    <property type="match status" value="1"/>
</dbReference>
<dbReference type="GO" id="GO:0006355">
    <property type="term" value="P:regulation of DNA-templated transcription"/>
    <property type="evidence" value="ECO:0007669"/>
    <property type="project" value="InterPro"/>
</dbReference>
<dbReference type="InterPro" id="IPR016032">
    <property type="entry name" value="Sig_transdc_resp-reg_C-effctor"/>
</dbReference>
<evidence type="ECO:0000259" key="2">
    <source>
        <dbReference type="SMART" id="SM00421"/>
    </source>
</evidence>
<dbReference type="Proteomes" id="UP001142648">
    <property type="component" value="Unassembled WGS sequence"/>
</dbReference>
<evidence type="ECO:0000313" key="3">
    <source>
        <dbReference type="EMBL" id="MCT2557926.1"/>
    </source>
</evidence>
<reference evidence="3" key="1">
    <citation type="submission" date="2022-09" db="EMBL/GenBank/DDBJ databases">
        <title>The genome sequence of Tsuneonella sp. YG55.</title>
        <authorList>
            <person name="Liu Y."/>
        </authorList>
    </citation>
    <scope>NUCLEOTIDE SEQUENCE</scope>
    <source>
        <strain evidence="3">YG55</strain>
    </source>
</reference>
<dbReference type="SMART" id="SM00421">
    <property type="entry name" value="HTH_LUXR"/>
    <property type="match status" value="1"/>
</dbReference>
<name>A0A9X3A730_9SPHN</name>
<organism evidence="3 4">
    <name type="scientific">Tsuneonella litorea</name>
    <dbReference type="NCBI Taxonomy" id="2976475"/>
    <lineage>
        <taxon>Bacteria</taxon>
        <taxon>Pseudomonadati</taxon>
        <taxon>Pseudomonadota</taxon>
        <taxon>Alphaproteobacteria</taxon>
        <taxon>Sphingomonadales</taxon>
        <taxon>Erythrobacteraceae</taxon>
        <taxon>Tsuneonella</taxon>
    </lineage>
</organism>